<dbReference type="Gene3D" id="3.40.50.1820">
    <property type="entry name" value="alpha/beta hydrolase"/>
    <property type="match status" value="1"/>
</dbReference>
<dbReference type="PANTHER" id="PTHR48081:SF3">
    <property type="entry name" value="ALPHA_BETA HYDROLASE FOLD-3 DOMAIN-CONTAINING PROTEIN"/>
    <property type="match status" value="1"/>
</dbReference>
<keyword evidence="5" id="KW-1185">Reference proteome</keyword>
<keyword evidence="1" id="KW-0378">Hydrolase</keyword>
<reference evidence="4" key="2">
    <citation type="journal article" date="2023" name="IMA Fungus">
        <title>Comparative genomic study of the Penicillium genus elucidates a diverse pangenome and 15 lateral gene transfer events.</title>
        <authorList>
            <person name="Petersen C."/>
            <person name="Sorensen T."/>
            <person name="Nielsen M.R."/>
            <person name="Sondergaard T.E."/>
            <person name="Sorensen J.L."/>
            <person name="Fitzpatrick D.A."/>
            <person name="Frisvad J.C."/>
            <person name="Nielsen K.L."/>
        </authorList>
    </citation>
    <scope>NUCLEOTIDE SEQUENCE</scope>
    <source>
        <strain evidence="4">IBT 23319</strain>
    </source>
</reference>
<evidence type="ECO:0000313" key="5">
    <source>
        <dbReference type="Proteomes" id="UP001147733"/>
    </source>
</evidence>
<accession>A0A9W9P0M2</accession>
<dbReference type="InterPro" id="IPR029058">
    <property type="entry name" value="AB_hydrolase_fold"/>
</dbReference>
<protein>
    <recommendedName>
        <fullName evidence="3">Alpha/beta hydrolase fold-3 domain-containing protein</fullName>
    </recommendedName>
</protein>
<comment type="caution">
    <text evidence="4">The sequence shown here is derived from an EMBL/GenBank/DDBJ whole genome shotgun (WGS) entry which is preliminary data.</text>
</comment>
<dbReference type="InterPro" id="IPR050300">
    <property type="entry name" value="GDXG_lipolytic_enzyme"/>
</dbReference>
<dbReference type="RefSeq" id="XP_056500844.1">
    <property type="nucleotide sequence ID" value="XM_056644030.1"/>
</dbReference>
<evidence type="ECO:0000259" key="3">
    <source>
        <dbReference type="Pfam" id="PF07859"/>
    </source>
</evidence>
<feature type="domain" description="Alpha/beta hydrolase fold-3" evidence="3">
    <location>
        <begin position="78"/>
        <end position="281"/>
    </location>
</feature>
<dbReference type="GeneID" id="81383197"/>
<dbReference type="AlphaFoldDB" id="A0A9W9P0M2"/>
<reference evidence="4" key="1">
    <citation type="submission" date="2022-11" db="EMBL/GenBank/DDBJ databases">
        <authorList>
            <person name="Petersen C."/>
        </authorList>
    </citation>
    <scope>NUCLEOTIDE SEQUENCE</scope>
    <source>
        <strain evidence="4">IBT 23319</strain>
    </source>
</reference>
<sequence length="308" mass="34785">MWRITLLFRNIYLRVTVTFLRTVYKLTRPTTITTNLDTKLQIPSRDKGRYIQAHLYTKNSISTTHTNNNTANNPQPILLNFHGSAMIFPAFGTDNDFCTYISKTTNHLVLDINYRKSPENPFPAALNDIQDSIQWILSQPHKYNQSQISLSGFSSGGNLAIVAATSLFPKDTFHSILTFYPGVDMASDPSLKVAPDKTGKLIPPAIARFFHNCYIPPGIDARDPRISPIFADLRNFSSRLLIVTAARDNMAPEAEEFGLRVERESGSEVVVKRMEECEHGWDKNLNAGEVQEEAKWRAYSLAVDMLEK</sequence>
<proteinExistence type="predicted"/>
<dbReference type="GO" id="GO:0072330">
    <property type="term" value="P:monocarboxylic acid biosynthetic process"/>
    <property type="evidence" value="ECO:0007669"/>
    <property type="project" value="UniProtKB-ARBA"/>
</dbReference>
<name>A0A9W9P0M2_PENCI</name>
<dbReference type="PANTHER" id="PTHR48081">
    <property type="entry name" value="AB HYDROLASE SUPERFAMILY PROTEIN C4A8.06C"/>
    <property type="match status" value="1"/>
</dbReference>
<dbReference type="OrthoDB" id="408631at2759"/>
<dbReference type="GO" id="GO:0017000">
    <property type="term" value="P:antibiotic biosynthetic process"/>
    <property type="evidence" value="ECO:0007669"/>
    <property type="project" value="UniProtKB-ARBA"/>
</dbReference>
<feature type="chain" id="PRO_5040888979" description="Alpha/beta hydrolase fold-3 domain-containing protein" evidence="2">
    <location>
        <begin position="19"/>
        <end position="308"/>
    </location>
</feature>
<dbReference type="EMBL" id="JAPQKT010000004">
    <property type="protein sequence ID" value="KAJ5233344.1"/>
    <property type="molecule type" value="Genomic_DNA"/>
</dbReference>
<dbReference type="SUPFAM" id="SSF53474">
    <property type="entry name" value="alpha/beta-Hydrolases"/>
    <property type="match status" value="1"/>
</dbReference>
<evidence type="ECO:0000256" key="1">
    <source>
        <dbReference type="ARBA" id="ARBA00022801"/>
    </source>
</evidence>
<dbReference type="GO" id="GO:0016787">
    <property type="term" value="F:hydrolase activity"/>
    <property type="evidence" value="ECO:0007669"/>
    <property type="project" value="UniProtKB-KW"/>
</dbReference>
<dbReference type="Proteomes" id="UP001147733">
    <property type="component" value="Unassembled WGS sequence"/>
</dbReference>
<keyword evidence="2" id="KW-0732">Signal</keyword>
<dbReference type="InterPro" id="IPR013094">
    <property type="entry name" value="AB_hydrolase_3"/>
</dbReference>
<evidence type="ECO:0000256" key="2">
    <source>
        <dbReference type="SAM" id="SignalP"/>
    </source>
</evidence>
<gene>
    <name evidence="4" type="ORF">N7469_005110</name>
</gene>
<organism evidence="4 5">
    <name type="scientific">Penicillium citrinum</name>
    <dbReference type="NCBI Taxonomy" id="5077"/>
    <lineage>
        <taxon>Eukaryota</taxon>
        <taxon>Fungi</taxon>
        <taxon>Dikarya</taxon>
        <taxon>Ascomycota</taxon>
        <taxon>Pezizomycotina</taxon>
        <taxon>Eurotiomycetes</taxon>
        <taxon>Eurotiomycetidae</taxon>
        <taxon>Eurotiales</taxon>
        <taxon>Aspergillaceae</taxon>
        <taxon>Penicillium</taxon>
    </lineage>
</organism>
<feature type="signal peptide" evidence="2">
    <location>
        <begin position="1"/>
        <end position="18"/>
    </location>
</feature>
<dbReference type="Pfam" id="PF07859">
    <property type="entry name" value="Abhydrolase_3"/>
    <property type="match status" value="1"/>
</dbReference>
<evidence type="ECO:0000313" key="4">
    <source>
        <dbReference type="EMBL" id="KAJ5233344.1"/>
    </source>
</evidence>